<dbReference type="SUPFAM" id="SSF53756">
    <property type="entry name" value="UDP-Glycosyltransferase/glycogen phosphorylase"/>
    <property type="match status" value="1"/>
</dbReference>
<accession>A0A1I2IXB8</accession>
<dbReference type="STRING" id="54.SAMN02745121_09016"/>
<reference evidence="2" key="1">
    <citation type="submission" date="2016-10" db="EMBL/GenBank/DDBJ databases">
        <authorList>
            <person name="Varghese N."/>
            <person name="Submissions S."/>
        </authorList>
    </citation>
    <scope>NUCLEOTIDE SEQUENCE [LARGE SCALE GENOMIC DNA]</scope>
    <source>
        <strain evidence="2">ATCC 25963</strain>
    </source>
</reference>
<dbReference type="Gene3D" id="3.40.50.2000">
    <property type="entry name" value="Glycogen Phosphorylase B"/>
    <property type="match status" value="1"/>
</dbReference>
<evidence type="ECO:0000313" key="1">
    <source>
        <dbReference type="EMBL" id="SFF46253.1"/>
    </source>
</evidence>
<keyword evidence="2" id="KW-1185">Reference proteome</keyword>
<dbReference type="AlphaFoldDB" id="A0A1I2IXB8"/>
<dbReference type="GO" id="GO:0016740">
    <property type="term" value="F:transferase activity"/>
    <property type="evidence" value="ECO:0007669"/>
    <property type="project" value="UniProtKB-KW"/>
</dbReference>
<evidence type="ECO:0000313" key="2">
    <source>
        <dbReference type="Proteomes" id="UP000199400"/>
    </source>
</evidence>
<name>A0A1I2IXB8_9BACT</name>
<proteinExistence type="predicted"/>
<gene>
    <name evidence="1" type="ORF">SAMN02745121_09016</name>
</gene>
<organism evidence="1 2">
    <name type="scientific">Nannocystis exedens</name>
    <dbReference type="NCBI Taxonomy" id="54"/>
    <lineage>
        <taxon>Bacteria</taxon>
        <taxon>Pseudomonadati</taxon>
        <taxon>Myxococcota</taxon>
        <taxon>Polyangia</taxon>
        <taxon>Nannocystales</taxon>
        <taxon>Nannocystaceae</taxon>
        <taxon>Nannocystis</taxon>
    </lineage>
</organism>
<dbReference type="Pfam" id="PF13692">
    <property type="entry name" value="Glyco_trans_1_4"/>
    <property type="match status" value="1"/>
</dbReference>
<dbReference type="EMBL" id="FOMX01000090">
    <property type="protein sequence ID" value="SFF46253.1"/>
    <property type="molecule type" value="Genomic_DNA"/>
</dbReference>
<keyword evidence="1" id="KW-0808">Transferase</keyword>
<sequence length="382" mass="41476">MLNEMGRPLPGQTSVAGHPVLWVSQLAWDAIPRRLRHLLSCCARQRRVVFVEAVAPTAGPPRMAYDHRAGLVVATPYVPRGLTGDEATALFRGLLDGAVRELGLGGFVLCHDSPRALAACRLKPAATIYYDCPGGPRSPHEGDELLREEALRRADVVFIDGGHDLAGADLGPSTHFLPGGVDAAHFTRARAGGLDPADQREIPHPRLGFYGALDRDVDLDLLVAIADLRTDFHIVLIDHESGPDRPRLPARPNIHELGPKPYAELPAYLAGWDVALLPFSREAAAHGVKPSQTLECLAAGKPVVATPLRDLINPYAIQGLVSIADEPEDFVIAVECELHRADRRRWLQRVDTCLRGSSWDDTWGVMEAVLARLVAQPAVAHP</sequence>
<dbReference type="Proteomes" id="UP000199400">
    <property type="component" value="Unassembled WGS sequence"/>
</dbReference>
<protein>
    <submittedName>
        <fullName evidence="1">Glycosyltransferase involved in cell wall bisynthesis</fullName>
    </submittedName>
</protein>